<reference evidence="1 2" key="1">
    <citation type="journal article" date="2021" name="Genome Biol.">
        <title>AFLAP: assembly-free linkage analysis pipeline using k-mers from genome sequencing data.</title>
        <authorList>
            <person name="Fletcher K."/>
            <person name="Zhang L."/>
            <person name="Gil J."/>
            <person name="Han R."/>
            <person name="Cavanaugh K."/>
            <person name="Michelmore R."/>
        </authorList>
    </citation>
    <scope>NUCLEOTIDE SEQUENCE [LARGE SCALE GENOMIC DNA]</scope>
    <source>
        <strain evidence="1 2">SF5</strain>
    </source>
</reference>
<sequence length="742" mass="83549">MDITSAFGVYGNPVPLDPEEMASFVNEFVVTYVRENPDVMIQTDCASQMMEKVFVTSAVFEHYAVDARKLQTHWENVQDEWIDLFKDEKADYMVEQKLKQAQSYDVGTKALISSDIQRTLAGKVILLVVDEARHLLDDECTSIMYDGIVNDLSLLRRALVLVNNQINADGGIFGVLIDTSLKIADFTPSIAHGLSTRNNSKPSKFSFPPYVLTHTMDAHWKLCIKTFASNSKTYCPIAEAKEGVDDDTEGEKLQYTIAAYKAAVLSYEKNAFLTLLRMGRPLWWSTYMSESFMPPMEDVEYFAASKLLLGSAEMFDKTSMYGVASMFCRLGLRPRVTSALASHAVADLMATLAYVTYENNGCICSYASDPVLASGAIRVWHRRRNVLESDILPQLRKLILDEVVDTGGLDVMVARVLLLLAMDESIVGHTNYCSHWFGSQFATVYAFLEVFQVCELKMIYSEDVAHFDDAMNLVTFKSWLAQWKDWRMGFTHFVQLQSEPSEDTLWYLLGRRAAGICPRDQDGANLIIPMFCSKSDNASGMETDETKVASDGKVAMILIYVSDHFSIESGFCSFDETKERNAAKETNEKTTAPCLTQEELLRLESVQEVIRINMNLSGEVTPKTPAKFIHYASFGDENDVFSYDSESSEESVEEEATTMGFTFCLTSLDCTTFPFLHEELAQCLASFLGSRFNRIAYVDNDLRHRPNQNFRTWGDVILLKTMPDKKLREIALDGLGHVPGQH</sequence>
<dbReference type="OrthoDB" id="107110at2759"/>
<dbReference type="PANTHER" id="PTHR33266">
    <property type="entry name" value="CHROMOSOME 15, WHOLE GENOME SHOTGUN SEQUENCE"/>
    <property type="match status" value="1"/>
</dbReference>
<evidence type="ECO:0000313" key="1">
    <source>
        <dbReference type="EMBL" id="TDH69516.1"/>
    </source>
</evidence>
<dbReference type="EMBL" id="SHOA02000016">
    <property type="protein sequence ID" value="TDH69516.1"/>
    <property type="molecule type" value="Genomic_DNA"/>
</dbReference>
<dbReference type="PANTHER" id="PTHR33266:SF1">
    <property type="entry name" value="F-BOX DOMAIN-CONTAINING PROTEIN"/>
    <property type="match status" value="1"/>
</dbReference>
<organism evidence="1 2">
    <name type="scientific">Bremia lactucae</name>
    <name type="common">Lettuce downy mildew</name>
    <dbReference type="NCBI Taxonomy" id="4779"/>
    <lineage>
        <taxon>Eukaryota</taxon>
        <taxon>Sar</taxon>
        <taxon>Stramenopiles</taxon>
        <taxon>Oomycota</taxon>
        <taxon>Peronosporomycetes</taxon>
        <taxon>Peronosporales</taxon>
        <taxon>Peronosporaceae</taxon>
        <taxon>Bremia</taxon>
    </lineage>
</organism>
<dbReference type="KEGG" id="blac:94352332"/>
<gene>
    <name evidence="1" type="ORF">CCR75_008611</name>
</gene>
<protein>
    <submittedName>
        <fullName evidence="1">Uncharacterized protein</fullName>
    </submittedName>
</protein>
<dbReference type="GeneID" id="94352332"/>
<dbReference type="RefSeq" id="XP_067819015.1">
    <property type="nucleotide sequence ID" value="XM_067966661.1"/>
</dbReference>
<proteinExistence type="predicted"/>
<dbReference type="AlphaFoldDB" id="A0A976FMX3"/>
<dbReference type="Proteomes" id="UP000294530">
    <property type="component" value="Unassembled WGS sequence"/>
</dbReference>
<comment type="caution">
    <text evidence="1">The sequence shown here is derived from an EMBL/GenBank/DDBJ whole genome shotgun (WGS) entry which is preliminary data.</text>
</comment>
<name>A0A976FMX3_BRELC</name>
<evidence type="ECO:0000313" key="2">
    <source>
        <dbReference type="Proteomes" id="UP000294530"/>
    </source>
</evidence>
<keyword evidence="2" id="KW-1185">Reference proteome</keyword>
<accession>A0A976FMX3</accession>